<organism evidence="1">
    <name type="scientific">Pararge aegeria</name>
    <name type="common">speckled wood butterfly</name>
    <dbReference type="NCBI Taxonomy" id="116150"/>
    <lineage>
        <taxon>Eukaryota</taxon>
        <taxon>Metazoa</taxon>
        <taxon>Ecdysozoa</taxon>
        <taxon>Arthropoda</taxon>
        <taxon>Hexapoda</taxon>
        <taxon>Insecta</taxon>
        <taxon>Pterygota</taxon>
        <taxon>Neoptera</taxon>
        <taxon>Endopterygota</taxon>
        <taxon>Lepidoptera</taxon>
        <taxon>Glossata</taxon>
        <taxon>Ditrysia</taxon>
        <taxon>Papilionoidea</taxon>
        <taxon>Nymphalidae</taxon>
        <taxon>Satyrinae</taxon>
        <taxon>Satyrini</taxon>
        <taxon>Parargina</taxon>
        <taxon>Pararge</taxon>
    </lineage>
</organism>
<proteinExistence type="predicted"/>
<reference evidence="1" key="2">
    <citation type="submission" date="2013-05" db="EMBL/GenBank/DDBJ databases">
        <authorList>
            <person name="Carter J.-M."/>
            <person name="Baker S.C."/>
            <person name="Pink R."/>
            <person name="Carter D.R.F."/>
            <person name="Collins A."/>
            <person name="Tomlin J."/>
            <person name="Gibbs M."/>
            <person name="Breuker C.J."/>
        </authorList>
    </citation>
    <scope>NUCLEOTIDE SEQUENCE</scope>
    <source>
        <tissue evidence="1">Ovary</tissue>
    </source>
</reference>
<accession>S4PU55</accession>
<dbReference type="EMBL" id="GAIX01010878">
    <property type="protein sequence ID" value="JAA81682.1"/>
    <property type="molecule type" value="Transcribed_RNA"/>
</dbReference>
<feature type="non-terminal residue" evidence="1">
    <location>
        <position position="1"/>
    </location>
</feature>
<name>S4PU55_9NEOP</name>
<reference evidence="1" key="1">
    <citation type="journal article" date="2013" name="BMC Genomics">
        <title>Unscrambling butterfly oogenesis.</title>
        <authorList>
            <person name="Carter J.M."/>
            <person name="Baker S.C."/>
            <person name="Pink R."/>
            <person name="Carter D.R."/>
            <person name="Collins A."/>
            <person name="Tomlin J."/>
            <person name="Gibbs M."/>
            <person name="Breuker C.J."/>
        </authorList>
    </citation>
    <scope>NUCLEOTIDE SEQUENCE</scope>
    <source>
        <tissue evidence="1">Ovary</tissue>
    </source>
</reference>
<sequence length="68" mass="7821">FNLNKRFMWGSKKLENIAENIAGSYFMFTHIAGCFRCPFSNTVVVEGPFICPSTLLLMPLRFIFVKNI</sequence>
<dbReference type="AlphaFoldDB" id="S4PU55"/>
<protein>
    <submittedName>
        <fullName evidence="1">Uncharacterized protein</fullName>
    </submittedName>
</protein>
<evidence type="ECO:0000313" key="1">
    <source>
        <dbReference type="EMBL" id="JAA81682.1"/>
    </source>
</evidence>